<dbReference type="Proteomes" id="UP000886632">
    <property type="component" value="Unassembled WGS sequence"/>
</dbReference>
<feature type="region of interest" description="Disordered" evidence="1">
    <location>
        <begin position="93"/>
        <end position="128"/>
    </location>
</feature>
<accession>A0A9D7T6U2</accession>
<gene>
    <name evidence="2" type="ORF">IPP00_07030</name>
</gene>
<feature type="compositionally biased region" description="Acidic residues" evidence="1">
    <location>
        <begin position="95"/>
        <end position="128"/>
    </location>
</feature>
<evidence type="ECO:0000313" key="3">
    <source>
        <dbReference type="Proteomes" id="UP000886632"/>
    </source>
</evidence>
<organism evidence="2 3">
    <name type="scientific">Candidatus Phosphoribacter hodrii</name>
    <dbReference type="NCBI Taxonomy" id="2953743"/>
    <lineage>
        <taxon>Bacteria</taxon>
        <taxon>Bacillati</taxon>
        <taxon>Actinomycetota</taxon>
        <taxon>Actinomycetes</taxon>
        <taxon>Micrococcales</taxon>
        <taxon>Dermatophilaceae</taxon>
        <taxon>Candidatus Phosphoribacter</taxon>
    </lineage>
</organism>
<comment type="caution">
    <text evidence="2">The sequence shown here is derived from an EMBL/GenBank/DDBJ whole genome shotgun (WGS) entry which is preliminary data.</text>
</comment>
<reference evidence="2" key="1">
    <citation type="submission" date="2020-10" db="EMBL/GenBank/DDBJ databases">
        <title>Connecting structure to function with the recovery of over 1000 high-quality activated sludge metagenome-assembled genomes encoding full-length rRNA genes using long-read sequencing.</title>
        <authorList>
            <person name="Singleton C.M."/>
            <person name="Petriglieri F."/>
            <person name="Kristensen J.M."/>
            <person name="Kirkegaard R.H."/>
            <person name="Michaelsen T.Y."/>
            <person name="Andersen M.H."/>
            <person name="Karst S.M."/>
            <person name="Dueholm M.S."/>
            <person name="Nielsen P.H."/>
            <person name="Albertsen M."/>
        </authorList>
    </citation>
    <scope>NUCLEOTIDE SEQUENCE</scope>
    <source>
        <strain evidence="2">Ribe_18-Q3-R11-54_MAXAC.001</strain>
    </source>
</reference>
<evidence type="ECO:0008006" key="4">
    <source>
        <dbReference type="Google" id="ProtNLM"/>
    </source>
</evidence>
<proteinExistence type="predicted"/>
<sequence length="128" mass="14049">MTADPRAALALLVSALERHLEVATTRRDPDDPGVIAAAEALAEAFDDYDEVLFAATEVATPLAVYGDEDDFDDDDDEVVDPRAAVEGKVTVYAGLDDEDVDFDDTDDEDDDDDEEDDDEDDEEEDERS</sequence>
<dbReference type="AlphaFoldDB" id="A0A9D7T6U2"/>
<name>A0A9D7T6U2_9MICO</name>
<evidence type="ECO:0000256" key="1">
    <source>
        <dbReference type="SAM" id="MobiDB-lite"/>
    </source>
</evidence>
<protein>
    <recommendedName>
        <fullName evidence="4">DNA primase</fullName>
    </recommendedName>
</protein>
<dbReference type="EMBL" id="JADKGK010000014">
    <property type="protein sequence ID" value="MBL0003742.1"/>
    <property type="molecule type" value="Genomic_DNA"/>
</dbReference>
<evidence type="ECO:0000313" key="2">
    <source>
        <dbReference type="EMBL" id="MBL0003742.1"/>
    </source>
</evidence>